<evidence type="ECO:0000313" key="3">
    <source>
        <dbReference type="Proteomes" id="UP000265100"/>
    </source>
</evidence>
<reference evidence="2" key="1">
    <citation type="submission" date="2018-05" db="EMBL/GenBank/DDBJ databases">
        <authorList>
            <person name="Datahose"/>
        </authorList>
    </citation>
    <scope>NUCLEOTIDE SEQUENCE</scope>
</reference>
<keyword evidence="3" id="KW-1185">Reference proteome</keyword>
<reference evidence="2" key="3">
    <citation type="submission" date="2025-09" db="UniProtKB">
        <authorList>
            <consortium name="Ensembl"/>
        </authorList>
    </citation>
    <scope>IDENTIFICATION</scope>
</reference>
<evidence type="ECO:0000256" key="1">
    <source>
        <dbReference type="SAM" id="MobiDB-lite"/>
    </source>
</evidence>
<dbReference type="Ensembl" id="ENSACLT00000023055.2">
    <property type="protein sequence ID" value="ENSACLP00000022525.2"/>
    <property type="gene ID" value="ENSACLG00000015294.2"/>
</dbReference>
<sequence length="115" mass="12928">LRCDLGIATPTVGLQCNVHTEQNQKRPPGARGTERIKKASHLQRLIFHFQPNLQSTGKHACSENAKEGEKNLEVVRSQRGKQQYSKREDEEQETIQIFAVFTEENKGRASVPTGS</sequence>
<feature type="compositionally biased region" description="Basic and acidic residues" evidence="1">
    <location>
        <begin position="60"/>
        <end position="73"/>
    </location>
</feature>
<dbReference type="GeneTree" id="ENSGT00980000202768"/>
<dbReference type="Proteomes" id="UP000265100">
    <property type="component" value="Chromosome 19"/>
</dbReference>
<organism evidence="2 3">
    <name type="scientific">Astatotilapia calliptera</name>
    <name type="common">Eastern happy</name>
    <name type="synonym">Chromis callipterus</name>
    <dbReference type="NCBI Taxonomy" id="8154"/>
    <lineage>
        <taxon>Eukaryota</taxon>
        <taxon>Metazoa</taxon>
        <taxon>Chordata</taxon>
        <taxon>Craniata</taxon>
        <taxon>Vertebrata</taxon>
        <taxon>Euteleostomi</taxon>
        <taxon>Actinopterygii</taxon>
        <taxon>Neopterygii</taxon>
        <taxon>Teleostei</taxon>
        <taxon>Neoteleostei</taxon>
        <taxon>Acanthomorphata</taxon>
        <taxon>Ovalentaria</taxon>
        <taxon>Cichlomorphae</taxon>
        <taxon>Cichliformes</taxon>
        <taxon>Cichlidae</taxon>
        <taxon>African cichlids</taxon>
        <taxon>Pseudocrenilabrinae</taxon>
        <taxon>Haplochromini</taxon>
        <taxon>Astatotilapia</taxon>
    </lineage>
</organism>
<proteinExistence type="predicted"/>
<name>A0A3P8PZP9_ASTCA</name>
<feature type="region of interest" description="Disordered" evidence="1">
    <location>
        <begin position="56"/>
        <end position="90"/>
    </location>
</feature>
<reference evidence="2" key="2">
    <citation type="submission" date="2025-08" db="UniProtKB">
        <authorList>
            <consortium name="Ensembl"/>
        </authorList>
    </citation>
    <scope>IDENTIFICATION</scope>
</reference>
<protein>
    <submittedName>
        <fullName evidence="2">Uncharacterized protein</fullName>
    </submittedName>
</protein>
<accession>A0A3P8PZP9</accession>
<evidence type="ECO:0000313" key="2">
    <source>
        <dbReference type="Ensembl" id="ENSACLP00000022525.2"/>
    </source>
</evidence>
<dbReference type="AlphaFoldDB" id="A0A3P8PZP9"/>